<dbReference type="Gene3D" id="3.40.190.10">
    <property type="entry name" value="Periplasmic binding protein-like II"/>
    <property type="match status" value="1"/>
</dbReference>
<dbReference type="Proteomes" id="UP000237822">
    <property type="component" value="Unassembled WGS sequence"/>
</dbReference>
<evidence type="ECO:0000256" key="1">
    <source>
        <dbReference type="SAM" id="SignalP"/>
    </source>
</evidence>
<dbReference type="Pfam" id="PF01547">
    <property type="entry name" value="SBP_bac_1"/>
    <property type="match status" value="1"/>
</dbReference>
<dbReference type="RefSeq" id="WP_170070189.1">
    <property type="nucleotide sequence ID" value="NZ_PVTI01000012.1"/>
</dbReference>
<dbReference type="EMBL" id="PVTI01000012">
    <property type="protein sequence ID" value="PRY58243.1"/>
    <property type="molecule type" value="Genomic_DNA"/>
</dbReference>
<comment type="caution">
    <text evidence="2">The sequence shown here is derived from an EMBL/GenBank/DDBJ whole genome shotgun (WGS) entry which is preliminary data.</text>
</comment>
<gene>
    <name evidence="2" type="ORF">BCF74_11260</name>
</gene>
<accession>A0A2T0UJY3</accession>
<proteinExistence type="predicted"/>
<evidence type="ECO:0000313" key="2">
    <source>
        <dbReference type="EMBL" id="PRY58243.1"/>
    </source>
</evidence>
<dbReference type="InterPro" id="IPR006059">
    <property type="entry name" value="SBP"/>
</dbReference>
<protein>
    <submittedName>
        <fullName evidence="2">Carbohydrate ABC transporter substrate-binding protein (CUT1 family)</fullName>
    </submittedName>
</protein>
<name>A0A2T0UJY3_9MICO</name>
<reference evidence="2 3" key="1">
    <citation type="submission" date="2018-03" db="EMBL/GenBank/DDBJ databases">
        <title>Genomic Encyclopedia of Archaeal and Bacterial Type Strains, Phase II (KMG-II): from individual species to whole genera.</title>
        <authorList>
            <person name="Goeker M."/>
        </authorList>
    </citation>
    <scope>NUCLEOTIDE SEQUENCE [LARGE SCALE GENOMIC DNA]</scope>
    <source>
        <strain evidence="2 3">ATCC BAA-1496</strain>
    </source>
</reference>
<dbReference type="InterPro" id="IPR050490">
    <property type="entry name" value="Bact_solute-bd_prot1"/>
</dbReference>
<dbReference type="PROSITE" id="PS51257">
    <property type="entry name" value="PROKAR_LIPOPROTEIN"/>
    <property type="match status" value="1"/>
</dbReference>
<dbReference type="SUPFAM" id="SSF53850">
    <property type="entry name" value="Periplasmic binding protein-like II"/>
    <property type="match status" value="1"/>
</dbReference>
<dbReference type="PANTHER" id="PTHR43649">
    <property type="entry name" value="ARABINOSE-BINDING PROTEIN-RELATED"/>
    <property type="match status" value="1"/>
</dbReference>
<sequence length="434" mass="45525">MRSTLISGLAAVSLATTLAACAPGTSESGSGADAPAPSGSVDLSSFKGKKITYLYFTDGPDEAATRSLLKEFESKTGGTVDLQIVPFADLQQSLQARLSGGNAPDVARLADLAPFKDELMDLSGVVGADYADQFLAGPATAMKDGDKIIAVPNDLTMNGPFVNTDLFEKAGVPVPTKWTWDEMVAAAKKVQAANKTEAGIAIDKSGHRLSTILSQFGTTMVGKDLTNTLDEAKATKAIDSLVTLIEDGTIPKDFWIESGSKYKGANEIFLAQQAPIYISGNWQVAQFADAAKFGWKAVPNACAERCGGFPGGKYTVALSQSKEPEMAAALVQFLNSKESQATMDAASMWLPTRNDLIEGKGVTYPDRQADMEVFTADVGETPEDTYDAVASPAFGASATVLVEEFAKAVAGQQDAATTAKNLKAGIDQAIADSK</sequence>
<dbReference type="AlphaFoldDB" id="A0A2T0UJY3"/>
<organism evidence="2 3">
    <name type="scientific">Knoellia remsis</name>
    <dbReference type="NCBI Taxonomy" id="407159"/>
    <lineage>
        <taxon>Bacteria</taxon>
        <taxon>Bacillati</taxon>
        <taxon>Actinomycetota</taxon>
        <taxon>Actinomycetes</taxon>
        <taxon>Micrococcales</taxon>
        <taxon>Intrasporangiaceae</taxon>
        <taxon>Knoellia</taxon>
    </lineage>
</organism>
<evidence type="ECO:0000313" key="3">
    <source>
        <dbReference type="Proteomes" id="UP000237822"/>
    </source>
</evidence>
<feature type="signal peptide" evidence="1">
    <location>
        <begin position="1"/>
        <end position="22"/>
    </location>
</feature>
<feature type="chain" id="PRO_5015401195" evidence="1">
    <location>
        <begin position="23"/>
        <end position="434"/>
    </location>
</feature>
<dbReference type="PANTHER" id="PTHR43649:SF12">
    <property type="entry name" value="DIACETYLCHITOBIOSE BINDING PROTEIN DASA"/>
    <property type="match status" value="1"/>
</dbReference>
<keyword evidence="3" id="KW-1185">Reference proteome</keyword>
<keyword evidence="1" id="KW-0732">Signal</keyword>